<sequence length="47" mass="5134">MLVGSLAGLRLGSRLIPLRAGEQPLVNALAYDAKRRCYWIGTEGALY</sequence>
<dbReference type="AlphaFoldDB" id="K1SRJ7"/>
<feature type="non-terminal residue" evidence="1">
    <location>
        <position position="47"/>
    </location>
</feature>
<dbReference type="EMBL" id="AJWZ01009945">
    <property type="protein sequence ID" value="EKC49861.1"/>
    <property type="molecule type" value="Genomic_DNA"/>
</dbReference>
<accession>K1SRJ7</accession>
<proteinExistence type="predicted"/>
<name>K1SRJ7_9ZZZZ</name>
<evidence type="ECO:0000313" key="1">
    <source>
        <dbReference type="EMBL" id="EKC49861.1"/>
    </source>
</evidence>
<gene>
    <name evidence="1" type="ORF">OBE_14422</name>
</gene>
<protein>
    <submittedName>
        <fullName evidence="1">Uncharacterized protein</fullName>
    </submittedName>
</protein>
<organism evidence="1">
    <name type="scientific">human gut metagenome</name>
    <dbReference type="NCBI Taxonomy" id="408170"/>
    <lineage>
        <taxon>unclassified sequences</taxon>
        <taxon>metagenomes</taxon>
        <taxon>organismal metagenomes</taxon>
    </lineage>
</organism>
<comment type="caution">
    <text evidence="1">The sequence shown here is derived from an EMBL/GenBank/DDBJ whole genome shotgun (WGS) entry which is preliminary data.</text>
</comment>
<reference evidence="1" key="1">
    <citation type="journal article" date="2013" name="Environ. Microbiol.">
        <title>Microbiota from the distal guts of lean and obese adolescents exhibit partial functional redundancy besides clear differences in community structure.</title>
        <authorList>
            <person name="Ferrer M."/>
            <person name="Ruiz A."/>
            <person name="Lanza F."/>
            <person name="Haange S.B."/>
            <person name="Oberbach A."/>
            <person name="Till H."/>
            <person name="Bargiela R."/>
            <person name="Campoy C."/>
            <person name="Segura M.T."/>
            <person name="Richter M."/>
            <person name="von Bergen M."/>
            <person name="Seifert J."/>
            <person name="Suarez A."/>
        </authorList>
    </citation>
    <scope>NUCLEOTIDE SEQUENCE</scope>
</reference>